<dbReference type="OrthoDB" id="375150at2759"/>
<dbReference type="Proteomes" id="UP000054561">
    <property type="component" value="Unassembled WGS sequence"/>
</dbReference>
<evidence type="ECO:0000313" key="1">
    <source>
        <dbReference type="EMBL" id="KJP86094.1"/>
    </source>
</evidence>
<keyword evidence="2" id="KW-1185">Reference proteome</keyword>
<dbReference type="GeneID" id="24269599"/>
<dbReference type="RefSeq" id="XP_012337318.1">
    <property type="nucleotide sequence ID" value="XM_012481895.1"/>
</dbReference>
<name>A0A0D9QGH1_PLAFR</name>
<dbReference type="VEuPathDB" id="PlasmoDB:AK88_04285"/>
<dbReference type="EMBL" id="KQ001702">
    <property type="protein sequence ID" value="KJP86094.1"/>
    <property type="molecule type" value="Genomic_DNA"/>
</dbReference>
<evidence type="ECO:0008006" key="3">
    <source>
        <dbReference type="Google" id="ProtNLM"/>
    </source>
</evidence>
<proteinExistence type="predicted"/>
<protein>
    <recommendedName>
        <fullName evidence="3">Schizont-infected cell agglutination C-terminal domain-containing protein</fullName>
    </recommendedName>
</protein>
<evidence type="ECO:0000313" key="2">
    <source>
        <dbReference type="Proteomes" id="UP000054561"/>
    </source>
</evidence>
<dbReference type="AlphaFoldDB" id="A0A0D9QGH1"/>
<reference evidence="1 2" key="1">
    <citation type="submission" date="2014-03" db="EMBL/GenBank/DDBJ databases">
        <title>The Genome Sequence of Plasmodium fragile nilgiri.</title>
        <authorList>
            <consortium name="The Broad Institute Genomics Platform"/>
            <consortium name="The Broad Institute Genome Sequencing Center for Infectious Disease"/>
            <person name="Neafsey D."/>
            <person name="Duraisingh M."/>
            <person name="Young S.K."/>
            <person name="Zeng Q."/>
            <person name="Gargeya S."/>
            <person name="Abouelleil A."/>
            <person name="Alvarado L."/>
            <person name="Chapman S.B."/>
            <person name="Gainer-Dewar J."/>
            <person name="Goldberg J."/>
            <person name="Griggs A."/>
            <person name="Gujja S."/>
            <person name="Hansen M."/>
            <person name="Howarth C."/>
            <person name="Imamovic A."/>
            <person name="Larimer J."/>
            <person name="Pearson M."/>
            <person name="Poon T.W."/>
            <person name="Priest M."/>
            <person name="Roberts A."/>
            <person name="Saif S."/>
            <person name="Shea T."/>
            <person name="Sykes S."/>
            <person name="Wortman J."/>
            <person name="Nusbaum C."/>
            <person name="Birren B."/>
        </authorList>
    </citation>
    <scope>NUCLEOTIDE SEQUENCE [LARGE SCALE GENOMIC DNA]</scope>
    <source>
        <strain evidence="2">nilgiri</strain>
    </source>
</reference>
<organism evidence="1 2">
    <name type="scientific">Plasmodium fragile</name>
    <dbReference type="NCBI Taxonomy" id="5857"/>
    <lineage>
        <taxon>Eukaryota</taxon>
        <taxon>Sar</taxon>
        <taxon>Alveolata</taxon>
        <taxon>Apicomplexa</taxon>
        <taxon>Aconoidasida</taxon>
        <taxon>Haemosporida</taxon>
        <taxon>Plasmodiidae</taxon>
        <taxon>Plasmodium</taxon>
        <taxon>Plasmodium (Plasmodium)</taxon>
    </lineage>
</organism>
<sequence length="219" mass="25435">MQLETDPCAPNAHDPDPWSCMQHIQLDAEQNAHSNPAHATSACTHWINCIDRNKHLLQDCTTQPWFLQLKADWKQYLREHMAADADNGHRAFGELATLPMMKLWLWKAWVAQQHRKMSVHSHEAWFQRLFNNVEDQTVPQNGDVPGVGNDLEVEKVMEAEDSVRDLPRSQLHQHLYMNKRLTAKTLILILALVIEQCELESRLQETELYVDELLQKLCN</sequence>
<gene>
    <name evidence="1" type="ORF">AK88_04285</name>
</gene>
<accession>A0A0D9QGH1</accession>